<name>A0A1C7NCJ1_9FUNG</name>
<keyword evidence="2" id="KW-0812">Transmembrane</keyword>
<feature type="compositionally biased region" description="Basic and acidic residues" evidence="1">
    <location>
        <begin position="424"/>
        <end position="433"/>
    </location>
</feature>
<dbReference type="InterPro" id="IPR038770">
    <property type="entry name" value="Na+/solute_symporter_sf"/>
</dbReference>
<feature type="region of interest" description="Disordered" evidence="1">
    <location>
        <begin position="424"/>
        <end position="466"/>
    </location>
</feature>
<evidence type="ECO:0000256" key="2">
    <source>
        <dbReference type="SAM" id="Phobius"/>
    </source>
</evidence>
<feature type="transmembrane region" description="Helical" evidence="2">
    <location>
        <begin position="161"/>
        <end position="184"/>
    </location>
</feature>
<accession>A0A1C7NCJ1</accession>
<dbReference type="Pfam" id="PF13593">
    <property type="entry name" value="SBF_like"/>
    <property type="match status" value="1"/>
</dbReference>
<gene>
    <name evidence="3" type="ORF">A0J61_05133</name>
</gene>
<reference evidence="3 4" key="1">
    <citation type="submission" date="2016-03" db="EMBL/GenBank/DDBJ databases">
        <title>Choanephora cucurbitarum.</title>
        <authorList>
            <person name="Min B."/>
            <person name="Park H."/>
            <person name="Park J.-H."/>
            <person name="Shin H.-D."/>
            <person name="Choi I.-G."/>
        </authorList>
    </citation>
    <scope>NUCLEOTIDE SEQUENCE [LARGE SCALE GENOMIC DNA]</scope>
    <source>
        <strain evidence="3 4">KUS-F28377</strain>
    </source>
</reference>
<keyword evidence="2" id="KW-1133">Transmembrane helix</keyword>
<evidence type="ECO:0000313" key="3">
    <source>
        <dbReference type="EMBL" id="OBZ86813.1"/>
    </source>
</evidence>
<dbReference type="OrthoDB" id="188035at2759"/>
<feature type="compositionally biased region" description="Polar residues" evidence="1">
    <location>
        <begin position="7"/>
        <end position="31"/>
    </location>
</feature>
<feature type="compositionally biased region" description="Polar residues" evidence="1">
    <location>
        <begin position="442"/>
        <end position="453"/>
    </location>
</feature>
<comment type="caution">
    <text evidence="3">The sequence shown here is derived from an EMBL/GenBank/DDBJ whole genome shotgun (WGS) entry which is preliminary data.</text>
</comment>
<feature type="region of interest" description="Disordered" evidence="1">
    <location>
        <begin position="1"/>
        <end position="31"/>
    </location>
</feature>
<feature type="transmembrane region" description="Helical" evidence="2">
    <location>
        <begin position="312"/>
        <end position="334"/>
    </location>
</feature>
<proteinExistence type="predicted"/>
<protein>
    <recommendedName>
        <fullName evidence="5">Sodium/bile acid cotransporter 7</fullName>
    </recommendedName>
</protein>
<dbReference type="Gene3D" id="1.20.1530.20">
    <property type="match status" value="1"/>
</dbReference>
<feature type="transmembrane region" description="Helical" evidence="2">
    <location>
        <begin position="248"/>
        <end position="267"/>
    </location>
</feature>
<evidence type="ECO:0000256" key="1">
    <source>
        <dbReference type="SAM" id="MobiDB-lite"/>
    </source>
</evidence>
<dbReference type="EMBL" id="LUGH01000270">
    <property type="protein sequence ID" value="OBZ86813.1"/>
    <property type="molecule type" value="Genomic_DNA"/>
</dbReference>
<dbReference type="STRING" id="101091.A0A1C7NCJ1"/>
<evidence type="ECO:0008006" key="5">
    <source>
        <dbReference type="Google" id="ProtNLM"/>
    </source>
</evidence>
<dbReference type="PANTHER" id="PTHR18640:SF5">
    <property type="entry name" value="SODIUM_BILE ACID COTRANSPORTER 7"/>
    <property type="match status" value="1"/>
</dbReference>
<evidence type="ECO:0000313" key="4">
    <source>
        <dbReference type="Proteomes" id="UP000093000"/>
    </source>
</evidence>
<dbReference type="InterPro" id="IPR016833">
    <property type="entry name" value="Put_Na-Bile_cotransptr"/>
</dbReference>
<feature type="transmembrane region" description="Helical" evidence="2">
    <location>
        <begin position="196"/>
        <end position="218"/>
    </location>
</feature>
<sequence length="466" mass="51045">MNESRLKTNPSLASDLTLPNSPSNLNRKQTFSPSVYTEKSATIAGNQDSKSKKIFSSAKRFFWALFLKYWFLLGLAIAIILAIFFPNVARKGGYIRAEYSIKWGAVIIIFLISGLSLRTKILAQTILRVRLHFLIQIINLIIIPFTVFGLVLLFFKLHMNINSLLLVGVVIAASTPTTVSSNVVMTKNANGNEASALMNAALGNVLGIFVSPALVSAFQGPLLSATPEDESAAQAGGSVDFVQVLKQLGVTVLAPLVVGQIIQWFFTEAVAKFKVKCRLSDVSSFMLLTMVWSVFSDAVYSGSFAAVHAKDIAAVAILNFGFYILFSLLCLVLARLPLPRFIKTPSIVKRLRYSREDTVAIMYCGATKTVAMGVPLINVLYQNGDPGTVGVLSTPLLLYHVEQLILGNIEVELLKRWVKRGKVEEPEEEHNLSNDEEAITGGISQSDFTQVASPTEPYRHSHSPMP</sequence>
<dbReference type="PANTHER" id="PTHR18640">
    <property type="entry name" value="SOLUTE CARRIER FAMILY 10 MEMBER 7"/>
    <property type="match status" value="1"/>
</dbReference>
<feature type="transmembrane region" description="Helical" evidence="2">
    <location>
        <begin position="61"/>
        <end position="85"/>
    </location>
</feature>
<dbReference type="AlphaFoldDB" id="A0A1C7NCJ1"/>
<feature type="transmembrane region" description="Helical" evidence="2">
    <location>
        <begin position="100"/>
        <end position="119"/>
    </location>
</feature>
<organism evidence="3 4">
    <name type="scientific">Choanephora cucurbitarum</name>
    <dbReference type="NCBI Taxonomy" id="101091"/>
    <lineage>
        <taxon>Eukaryota</taxon>
        <taxon>Fungi</taxon>
        <taxon>Fungi incertae sedis</taxon>
        <taxon>Mucoromycota</taxon>
        <taxon>Mucoromycotina</taxon>
        <taxon>Mucoromycetes</taxon>
        <taxon>Mucorales</taxon>
        <taxon>Mucorineae</taxon>
        <taxon>Choanephoraceae</taxon>
        <taxon>Choanephoroideae</taxon>
        <taxon>Choanephora</taxon>
    </lineage>
</organism>
<dbReference type="Proteomes" id="UP000093000">
    <property type="component" value="Unassembled WGS sequence"/>
</dbReference>
<feature type="transmembrane region" description="Helical" evidence="2">
    <location>
        <begin position="279"/>
        <end position="300"/>
    </location>
</feature>
<dbReference type="InParanoid" id="A0A1C7NCJ1"/>
<dbReference type="GO" id="GO:0005886">
    <property type="term" value="C:plasma membrane"/>
    <property type="evidence" value="ECO:0007669"/>
    <property type="project" value="TreeGrafter"/>
</dbReference>
<keyword evidence="2" id="KW-0472">Membrane</keyword>
<feature type="transmembrane region" description="Helical" evidence="2">
    <location>
        <begin position="131"/>
        <end position="155"/>
    </location>
</feature>
<keyword evidence="4" id="KW-1185">Reference proteome</keyword>